<protein>
    <recommendedName>
        <fullName evidence="3">NADH-ubiquinone dehydrogenase</fullName>
    </recommendedName>
</protein>
<reference evidence="2" key="1">
    <citation type="submission" date="2016-11" db="EMBL/GenBank/DDBJ databases">
        <title>Mesorhizobium oceanicum sp. nov., isolated from deep seawater in South China Sea.</title>
        <authorList>
            <person name="Fu G.-Y."/>
        </authorList>
    </citation>
    <scope>NUCLEOTIDE SEQUENCE [LARGE SCALE GENOMIC DNA]</scope>
    <source>
        <strain evidence="2">B7</strain>
    </source>
</reference>
<dbReference type="EMBL" id="CP018171">
    <property type="protein sequence ID" value="APH72086.1"/>
    <property type="molecule type" value="Genomic_DNA"/>
</dbReference>
<organism evidence="1 2">
    <name type="scientific">Aquibium oceanicum</name>
    <dbReference type="NCBI Taxonomy" id="1670800"/>
    <lineage>
        <taxon>Bacteria</taxon>
        <taxon>Pseudomonadati</taxon>
        <taxon>Pseudomonadota</taxon>
        <taxon>Alphaproteobacteria</taxon>
        <taxon>Hyphomicrobiales</taxon>
        <taxon>Phyllobacteriaceae</taxon>
        <taxon>Aquibium</taxon>
    </lineage>
</organism>
<accession>A0A1L3SRR2</accession>
<proteinExistence type="predicted"/>
<dbReference type="Proteomes" id="UP000182840">
    <property type="component" value="Chromosome"/>
</dbReference>
<gene>
    <name evidence="1" type="ORF">BSQ44_12475</name>
</gene>
<name>A0A1L3SRR2_9HYPH</name>
<keyword evidence="2" id="KW-1185">Reference proteome</keyword>
<dbReference type="STRING" id="1670800.BSQ44_12475"/>
<evidence type="ECO:0000313" key="1">
    <source>
        <dbReference type="EMBL" id="APH72086.1"/>
    </source>
</evidence>
<dbReference type="AlphaFoldDB" id="A0A1L3SRR2"/>
<dbReference type="KEGG" id="meso:BSQ44_12475"/>
<dbReference type="RefSeq" id="WP_072604586.1">
    <property type="nucleotide sequence ID" value="NZ_CP018171.1"/>
</dbReference>
<evidence type="ECO:0000313" key="2">
    <source>
        <dbReference type="Proteomes" id="UP000182840"/>
    </source>
</evidence>
<dbReference type="OrthoDB" id="9807941at2"/>
<sequence>MSMFFVPDGLMPDARTMEANLKKISQDMETMLPKSFGGNAAPADLFSTPAAFMALGAGMAGHAFGFWLSAMSNSLQLAEKMSGAVYPLADPDAEAPSYKAPKSAARRTRAAMDTIAADTGVVAGDVLDAGMKAATEIGSAMVDTVVPLRASDKAAQAAAEVAVASDALAKPAAMKKPEIADNLKAIAGVGPKLEKVLNGLGIWSYAQIAEFTEAEIRWLDEELGFRGRIARDEWLKQAARLAGKA</sequence>
<evidence type="ECO:0008006" key="3">
    <source>
        <dbReference type="Google" id="ProtNLM"/>
    </source>
</evidence>